<gene>
    <name evidence="2" type="ORF">ACFOD3_01960</name>
</gene>
<sequence>MNRILPLLFAASLLAPCGTAFGQAGVKVAAEGFADPATTSARQLDRAERHLLAALHELRRQPDGPRRDAALDRARQALVRTQAARGTIIGTADPTSLQDHESQRMARAVLQAVSQARDAATGGDREGIAYAIDRAEHALSMAALNPLEREVVDEWLNVAKAALDRGDRPAVRRALEQAEWAFRGVDPAG</sequence>
<keyword evidence="3" id="KW-1185">Reference proteome</keyword>
<feature type="signal peptide" evidence="1">
    <location>
        <begin position="1"/>
        <end position="22"/>
    </location>
</feature>
<keyword evidence="1" id="KW-0732">Signal</keyword>
<evidence type="ECO:0000313" key="2">
    <source>
        <dbReference type="EMBL" id="MFC2998636.1"/>
    </source>
</evidence>
<comment type="caution">
    <text evidence="2">The sequence shown here is derived from an EMBL/GenBank/DDBJ whole genome shotgun (WGS) entry which is preliminary data.</text>
</comment>
<accession>A0ABV7BPL2</accession>
<dbReference type="EMBL" id="JBHRSB010000001">
    <property type="protein sequence ID" value="MFC2998636.1"/>
    <property type="molecule type" value="Genomic_DNA"/>
</dbReference>
<proteinExistence type="predicted"/>
<reference evidence="3" key="1">
    <citation type="journal article" date="2019" name="Int. J. Syst. Evol. Microbiol.">
        <title>The Global Catalogue of Microorganisms (GCM) 10K type strain sequencing project: providing services to taxonomists for standard genome sequencing and annotation.</title>
        <authorList>
            <consortium name="The Broad Institute Genomics Platform"/>
            <consortium name="The Broad Institute Genome Sequencing Center for Infectious Disease"/>
            <person name="Wu L."/>
            <person name="Ma J."/>
        </authorList>
    </citation>
    <scope>NUCLEOTIDE SEQUENCE [LARGE SCALE GENOMIC DNA]</scope>
    <source>
        <strain evidence="3">CGMCC 1.16855</strain>
    </source>
</reference>
<protein>
    <recommendedName>
        <fullName evidence="4">DUF305 domain-containing protein</fullName>
    </recommendedName>
</protein>
<name>A0ABV7BPL2_9PROT</name>
<dbReference type="RefSeq" id="WP_216834097.1">
    <property type="nucleotide sequence ID" value="NZ_JAFNJS010000001.1"/>
</dbReference>
<organism evidence="2 3">
    <name type="scientific">Falsiroseomonas tokyonensis</name>
    <dbReference type="NCBI Taxonomy" id="430521"/>
    <lineage>
        <taxon>Bacteria</taxon>
        <taxon>Pseudomonadati</taxon>
        <taxon>Pseudomonadota</taxon>
        <taxon>Alphaproteobacteria</taxon>
        <taxon>Acetobacterales</taxon>
        <taxon>Roseomonadaceae</taxon>
        <taxon>Falsiroseomonas</taxon>
    </lineage>
</organism>
<evidence type="ECO:0008006" key="4">
    <source>
        <dbReference type="Google" id="ProtNLM"/>
    </source>
</evidence>
<evidence type="ECO:0000256" key="1">
    <source>
        <dbReference type="SAM" id="SignalP"/>
    </source>
</evidence>
<dbReference type="Proteomes" id="UP001595420">
    <property type="component" value="Unassembled WGS sequence"/>
</dbReference>
<evidence type="ECO:0000313" key="3">
    <source>
        <dbReference type="Proteomes" id="UP001595420"/>
    </source>
</evidence>
<feature type="chain" id="PRO_5046162603" description="DUF305 domain-containing protein" evidence="1">
    <location>
        <begin position="23"/>
        <end position="189"/>
    </location>
</feature>